<evidence type="ECO:0000256" key="3">
    <source>
        <dbReference type="ARBA" id="ARBA00025466"/>
    </source>
</evidence>
<dbReference type="InterPro" id="IPR028002">
    <property type="entry name" value="Myb_DNA-bind_5"/>
</dbReference>
<dbReference type="Proteomes" id="UP000499080">
    <property type="component" value="Unassembled WGS sequence"/>
</dbReference>
<dbReference type="OrthoDB" id="3066195at2759"/>
<evidence type="ECO:0000259" key="4">
    <source>
        <dbReference type="Pfam" id="PF13873"/>
    </source>
</evidence>
<dbReference type="PANTHER" id="PTHR21411">
    <property type="entry name" value="APONTIC"/>
    <property type="match status" value="1"/>
</dbReference>
<proteinExistence type="predicted"/>
<comment type="subunit">
    <text evidence="1">Self-associates forming complexes of several hundred monomers.</text>
</comment>
<comment type="function">
    <text evidence="3">Involved in transvection phenomena (= synapsis-dependent gene expression), where the synaptic pairing of chromosomes carrying genes with which zeste interacts influences the expression of these genes. Zeste binds to DNA and stimulates transcription from a nearby promoter.</text>
</comment>
<sequence length="231" mass="26046">MTIAKTEARKNFTVFEKEVLLGEIEKYKTAVENKSTKANADCEKTAAWIEITKRFNSTPDVHKRTVIQLQGFYQNLKRRAMKKKAEKRVDIYKTGGGPSTSHFGPTEERLIAMGVMRTPLSNLYDDDQFYHVMTETPPPQLPADNSFSELCCKLLDVAIDLSLFVDEFCALYEVSILLHDLSTGYLERSTVKIPVPLNPAFMFDAIKDTGHILSTSSVKQALDTFAPLDKL</sequence>
<organism evidence="5 6">
    <name type="scientific">Araneus ventricosus</name>
    <name type="common">Orbweaver spider</name>
    <name type="synonym">Epeira ventricosa</name>
    <dbReference type="NCBI Taxonomy" id="182803"/>
    <lineage>
        <taxon>Eukaryota</taxon>
        <taxon>Metazoa</taxon>
        <taxon>Ecdysozoa</taxon>
        <taxon>Arthropoda</taxon>
        <taxon>Chelicerata</taxon>
        <taxon>Arachnida</taxon>
        <taxon>Araneae</taxon>
        <taxon>Araneomorphae</taxon>
        <taxon>Entelegynae</taxon>
        <taxon>Araneoidea</taxon>
        <taxon>Araneidae</taxon>
        <taxon>Araneus</taxon>
    </lineage>
</organism>
<evidence type="ECO:0000313" key="6">
    <source>
        <dbReference type="Proteomes" id="UP000499080"/>
    </source>
</evidence>
<gene>
    <name evidence="5" type="ORF">AVEN_143154_1</name>
</gene>
<reference evidence="5 6" key="1">
    <citation type="journal article" date="2019" name="Sci. Rep.">
        <title>Orb-weaving spider Araneus ventricosus genome elucidates the spidroin gene catalogue.</title>
        <authorList>
            <person name="Kono N."/>
            <person name="Nakamura H."/>
            <person name="Ohtoshi R."/>
            <person name="Moran D.A.P."/>
            <person name="Shinohara A."/>
            <person name="Yoshida Y."/>
            <person name="Fujiwara M."/>
            <person name="Mori M."/>
            <person name="Tomita M."/>
            <person name="Arakawa K."/>
        </authorList>
    </citation>
    <scope>NUCLEOTIDE SEQUENCE [LARGE SCALE GENOMIC DNA]</scope>
</reference>
<name>A0A4Y2JUN9_ARAVE</name>
<protein>
    <recommendedName>
        <fullName evidence="2">Regulatory protein zeste</fullName>
    </recommendedName>
</protein>
<evidence type="ECO:0000313" key="5">
    <source>
        <dbReference type="EMBL" id="GBM93209.1"/>
    </source>
</evidence>
<keyword evidence="6" id="KW-1185">Reference proteome</keyword>
<feature type="domain" description="Myb/SANT-like DNA-binding" evidence="4">
    <location>
        <begin position="10"/>
        <end position="85"/>
    </location>
</feature>
<dbReference type="PANTHER" id="PTHR21411:SF0">
    <property type="entry name" value="REGULATORY PROTEIN ZESTE"/>
    <property type="match status" value="1"/>
</dbReference>
<evidence type="ECO:0000256" key="1">
    <source>
        <dbReference type="ARBA" id="ARBA00011764"/>
    </source>
</evidence>
<dbReference type="EMBL" id="BGPR01003859">
    <property type="protein sequence ID" value="GBM93209.1"/>
    <property type="molecule type" value="Genomic_DNA"/>
</dbReference>
<accession>A0A4Y2JUN9</accession>
<evidence type="ECO:0000256" key="2">
    <source>
        <dbReference type="ARBA" id="ARBA00016807"/>
    </source>
</evidence>
<comment type="caution">
    <text evidence="5">The sequence shown here is derived from an EMBL/GenBank/DDBJ whole genome shotgun (WGS) entry which is preliminary data.</text>
</comment>
<dbReference type="Pfam" id="PF13873">
    <property type="entry name" value="Myb_DNA-bind_5"/>
    <property type="match status" value="1"/>
</dbReference>
<dbReference type="AlphaFoldDB" id="A0A4Y2JUN9"/>